<evidence type="ECO:0000256" key="3">
    <source>
        <dbReference type="ARBA" id="ARBA00022475"/>
    </source>
</evidence>
<dbReference type="PANTHER" id="PTHR37316:SF3">
    <property type="entry name" value="TEICHOIC ACID GLYCEROL-PHOSPHATE TRANSFERASE"/>
    <property type="match status" value="1"/>
</dbReference>
<comment type="subcellular location">
    <subcellularLocation>
        <location evidence="1">Cell membrane</location>
        <topology evidence="1">Peripheral membrane protein</topology>
    </subcellularLocation>
</comment>
<dbReference type="InterPro" id="IPR043148">
    <property type="entry name" value="TagF_C"/>
</dbReference>
<dbReference type="EMBL" id="JAIXCQ010000003">
    <property type="protein sequence ID" value="MCA5892736.1"/>
    <property type="molecule type" value="Genomic_DNA"/>
</dbReference>
<dbReference type="Pfam" id="PF04464">
    <property type="entry name" value="Glyphos_transf"/>
    <property type="match status" value="1"/>
</dbReference>
<dbReference type="Gene3D" id="3.40.50.11820">
    <property type="match status" value="1"/>
</dbReference>
<keyword evidence="5" id="KW-0777">Teichoic acid biosynthesis</keyword>
<keyword evidence="4" id="KW-0808">Transferase</keyword>
<sequence>MSGGDIVQGVRRFQVVVDDLRLGEKTARFQVTVSGVDRRAHDVRIVVASRESAARHRFACLVEDDAQGSRRDPAVAVQRATAVVDLQDLAERLDEDDETLDLFVEVEDADGLVQSKRVSTKGRVSVLRPGRASLGGDVVQFLPYATFRAANVSVRVERMSEDSFAYLRRWTRLAWLLPLVRPFLGVWLVGELPYKAQDNGYHLFRWVREHFPRRAVYYVIEESSPDLPRLDGLGNVVLRGSREHIRAAFLASRIVGTHHAEYLLPSRHPRVVAGIRGVRVFIRHGISGTKNMTANYGRRAPGFFTDRFHVSSDRERDVALEAFGYRPGQVRVTGLPRFDSLLAPIEREPEGLLVIPTWREWLGQHDAFSSSEYRDRWESFLTHPVLAAQMRDGLQVTFILHPNMRHYADLFDAPGVQVLRQGEVDVQTLMREHACLVTDYSSVAFDFALLRRPVLYYQFDQERFFGPHGSFLDVERDLPGTIVTEVDRLADEVARAATSGFTMSPDHWERAQRMVRYHDRRNCERVADSVRHAGGPAVHWWRLVDRLAEALRGLRRRVSS</sequence>
<protein>
    <submittedName>
        <fullName evidence="7">CDP-glycerol glycerophosphotransferase family protein</fullName>
    </submittedName>
</protein>
<evidence type="ECO:0000256" key="4">
    <source>
        <dbReference type="ARBA" id="ARBA00022679"/>
    </source>
</evidence>
<name>A0ABS7ZCG0_9MICO</name>
<gene>
    <name evidence="7" type="ORF">LEP48_05130</name>
</gene>
<proteinExistence type="inferred from homology"/>
<evidence type="ECO:0000256" key="2">
    <source>
        <dbReference type="ARBA" id="ARBA00010488"/>
    </source>
</evidence>
<evidence type="ECO:0000256" key="5">
    <source>
        <dbReference type="ARBA" id="ARBA00022944"/>
    </source>
</evidence>
<comment type="similarity">
    <text evidence="2">Belongs to the CDP-glycerol glycerophosphotransferase family.</text>
</comment>
<organism evidence="7 8">
    <name type="scientific">Isoptericola luteus</name>
    <dbReference type="NCBI Taxonomy" id="2879484"/>
    <lineage>
        <taxon>Bacteria</taxon>
        <taxon>Bacillati</taxon>
        <taxon>Actinomycetota</taxon>
        <taxon>Actinomycetes</taxon>
        <taxon>Micrococcales</taxon>
        <taxon>Promicromonosporaceae</taxon>
        <taxon>Isoptericola</taxon>
    </lineage>
</organism>
<reference evidence="7 8" key="1">
    <citation type="submission" date="2021-09" db="EMBL/GenBank/DDBJ databases">
        <title>Isoptericola luteus sp. nov., a novel bacterium isolated from Harbin, the capital city of Heilongjiang province.</title>
        <authorList>
            <person name="Li J."/>
        </authorList>
    </citation>
    <scope>NUCLEOTIDE SEQUENCE [LARGE SCALE GENOMIC DNA]</scope>
    <source>
        <strain evidence="7 8">NEAU-Y5</strain>
    </source>
</reference>
<accession>A0ABS7ZCG0</accession>
<dbReference type="RefSeq" id="WP_225564513.1">
    <property type="nucleotide sequence ID" value="NZ_JAIXCQ010000003.1"/>
</dbReference>
<comment type="caution">
    <text evidence="7">The sequence shown here is derived from an EMBL/GenBank/DDBJ whole genome shotgun (WGS) entry which is preliminary data.</text>
</comment>
<dbReference type="InterPro" id="IPR051612">
    <property type="entry name" value="Teichoic_Acid_Biosynth"/>
</dbReference>
<dbReference type="SUPFAM" id="SSF53756">
    <property type="entry name" value="UDP-Glycosyltransferase/glycogen phosphorylase"/>
    <property type="match status" value="1"/>
</dbReference>
<evidence type="ECO:0000256" key="1">
    <source>
        <dbReference type="ARBA" id="ARBA00004202"/>
    </source>
</evidence>
<dbReference type="InterPro" id="IPR007554">
    <property type="entry name" value="Glycerophosphate_synth"/>
</dbReference>
<dbReference type="PANTHER" id="PTHR37316">
    <property type="entry name" value="TEICHOIC ACID GLYCEROL-PHOSPHATE PRIMASE"/>
    <property type="match status" value="1"/>
</dbReference>
<dbReference type="Proteomes" id="UP001319870">
    <property type="component" value="Unassembled WGS sequence"/>
</dbReference>
<dbReference type="InterPro" id="IPR043149">
    <property type="entry name" value="TagF_N"/>
</dbReference>
<keyword evidence="6" id="KW-0472">Membrane</keyword>
<dbReference type="Gene3D" id="3.40.50.12580">
    <property type="match status" value="1"/>
</dbReference>
<evidence type="ECO:0000313" key="7">
    <source>
        <dbReference type="EMBL" id="MCA5892736.1"/>
    </source>
</evidence>
<evidence type="ECO:0000313" key="8">
    <source>
        <dbReference type="Proteomes" id="UP001319870"/>
    </source>
</evidence>
<evidence type="ECO:0000256" key="6">
    <source>
        <dbReference type="ARBA" id="ARBA00023136"/>
    </source>
</evidence>
<keyword evidence="3" id="KW-1003">Cell membrane</keyword>
<keyword evidence="8" id="KW-1185">Reference proteome</keyword>